<gene>
    <name evidence="2" type="ORF">VPNG_05176</name>
</gene>
<dbReference type="EMBL" id="LKEB01000024">
    <property type="protein sequence ID" value="ROW11926.1"/>
    <property type="molecule type" value="Genomic_DNA"/>
</dbReference>
<comment type="caution">
    <text evidence="2">The sequence shown here is derived from an EMBL/GenBank/DDBJ whole genome shotgun (WGS) entry which is preliminary data.</text>
</comment>
<name>A0A423X7I9_9PEZI</name>
<dbReference type="AlphaFoldDB" id="A0A423X7I9"/>
<dbReference type="Proteomes" id="UP000285146">
    <property type="component" value="Unassembled WGS sequence"/>
</dbReference>
<organism evidence="2 3">
    <name type="scientific">Cytospora leucostoma</name>
    <dbReference type="NCBI Taxonomy" id="1230097"/>
    <lineage>
        <taxon>Eukaryota</taxon>
        <taxon>Fungi</taxon>
        <taxon>Dikarya</taxon>
        <taxon>Ascomycota</taxon>
        <taxon>Pezizomycotina</taxon>
        <taxon>Sordariomycetes</taxon>
        <taxon>Sordariomycetidae</taxon>
        <taxon>Diaporthales</taxon>
        <taxon>Cytosporaceae</taxon>
        <taxon>Cytospora</taxon>
    </lineage>
</organism>
<proteinExistence type="predicted"/>
<keyword evidence="3" id="KW-1185">Reference proteome</keyword>
<feature type="compositionally biased region" description="Low complexity" evidence="1">
    <location>
        <begin position="7"/>
        <end position="20"/>
    </location>
</feature>
<feature type="region of interest" description="Disordered" evidence="1">
    <location>
        <begin position="1"/>
        <end position="79"/>
    </location>
</feature>
<evidence type="ECO:0000256" key="1">
    <source>
        <dbReference type="SAM" id="MobiDB-lite"/>
    </source>
</evidence>
<evidence type="ECO:0000313" key="3">
    <source>
        <dbReference type="Proteomes" id="UP000285146"/>
    </source>
</evidence>
<sequence>MSSYSLQGKPQSKQSKGSKGNDPNSGKNNEGISLNEFTGADDNASTRGQYGSRQQSVASSSGGQGQAGQSGNPTSGTRR</sequence>
<accession>A0A423X7I9</accession>
<evidence type="ECO:0000313" key="2">
    <source>
        <dbReference type="EMBL" id="ROW11926.1"/>
    </source>
</evidence>
<protein>
    <submittedName>
        <fullName evidence="2">Uncharacterized protein</fullName>
    </submittedName>
</protein>
<feature type="compositionally biased region" description="Low complexity" evidence="1">
    <location>
        <begin position="51"/>
        <end position="61"/>
    </location>
</feature>
<dbReference type="InParanoid" id="A0A423X7I9"/>
<reference evidence="2 3" key="1">
    <citation type="submission" date="2015-09" db="EMBL/GenBank/DDBJ databases">
        <title>Host preference determinants of Valsa canker pathogens revealed by comparative genomics.</title>
        <authorList>
            <person name="Yin Z."/>
            <person name="Huang L."/>
        </authorList>
    </citation>
    <scope>NUCLEOTIDE SEQUENCE [LARGE SCALE GENOMIC DNA]</scope>
    <source>
        <strain evidence="2 3">SXYLt</strain>
    </source>
</reference>
<feature type="compositionally biased region" description="Polar residues" evidence="1">
    <location>
        <begin position="21"/>
        <end position="36"/>
    </location>
</feature>